<evidence type="ECO:0000313" key="3">
    <source>
        <dbReference type="EMBL" id="GAA0318325.1"/>
    </source>
</evidence>
<organism evidence="3 4">
    <name type="scientific">Bacillus carboniphilus</name>
    <dbReference type="NCBI Taxonomy" id="86663"/>
    <lineage>
        <taxon>Bacteria</taxon>
        <taxon>Bacillati</taxon>
        <taxon>Bacillota</taxon>
        <taxon>Bacilli</taxon>
        <taxon>Bacillales</taxon>
        <taxon>Bacillaceae</taxon>
        <taxon>Bacillus</taxon>
    </lineage>
</organism>
<gene>
    <name evidence="3" type="ORF">GCM10008967_06100</name>
</gene>
<dbReference type="Gene3D" id="2.60.40.420">
    <property type="entry name" value="Cupredoxins - blue copper proteins"/>
    <property type="match status" value="1"/>
</dbReference>
<feature type="transmembrane region" description="Helical" evidence="1">
    <location>
        <begin position="12"/>
        <end position="30"/>
    </location>
</feature>
<keyword evidence="1" id="KW-0472">Membrane</keyword>
<dbReference type="RefSeq" id="WP_343796257.1">
    <property type="nucleotide sequence ID" value="NZ_BAAADJ010000005.1"/>
</dbReference>
<dbReference type="EMBL" id="BAAADJ010000005">
    <property type="protein sequence ID" value="GAA0318325.1"/>
    <property type="molecule type" value="Genomic_DNA"/>
</dbReference>
<proteinExistence type="predicted"/>
<feature type="domain" description="EfeO-type cupredoxin-like" evidence="2">
    <location>
        <begin position="58"/>
        <end position="138"/>
    </location>
</feature>
<keyword evidence="4" id="KW-1185">Reference proteome</keyword>
<dbReference type="InterPro" id="IPR028096">
    <property type="entry name" value="EfeO_Cupredoxin"/>
</dbReference>
<comment type="caution">
    <text evidence="3">The sequence shown here is derived from an EMBL/GenBank/DDBJ whole genome shotgun (WGS) entry which is preliminary data.</text>
</comment>
<evidence type="ECO:0000313" key="4">
    <source>
        <dbReference type="Proteomes" id="UP001500782"/>
    </source>
</evidence>
<keyword evidence="1" id="KW-0812">Transmembrane</keyword>
<reference evidence="3 4" key="1">
    <citation type="journal article" date="2019" name="Int. J. Syst. Evol. Microbiol.">
        <title>The Global Catalogue of Microorganisms (GCM) 10K type strain sequencing project: providing services to taxonomists for standard genome sequencing and annotation.</title>
        <authorList>
            <consortium name="The Broad Institute Genomics Platform"/>
            <consortium name="The Broad Institute Genome Sequencing Center for Infectious Disease"/>
            <person name="Wu L."/>
            <person name="Ma J."/>
        </authorList>
    </citation>
    <scope>NUCLEOTIDE SEQUENCE [LARGE SCALE GENOMIC DNA]</scope>
    <source>
        <strain evidence="3 4">JCM 9731</strain>
    </source>
</reference>
<dbReference type="Proteomes" id="UP001500782">
    <property type="component" value="Unassembled WGS sequence"/>
</dbReference>
<dbReference type="InterPro" id="IPR008972">
    <property type="entry name" value="Cupredoxin"/>
</dbReference>
<accession>A0ABN0VVJ3</accession>
<protein>
    <recommendedName>
        <fullName evidence="2">EfeO-type cupredoxin-like domain-containing protein</fullName>
    </recommendedName>
</protein>
<name>A0ABN0VVJ3_9BACI</name>
<evidence type="ECO:0000256" key="1">
    <source>
        <dbReference type="SAM" id="Phobius"/>
    </source>
</evidence>
<sequence>MQFIVVKKKNIVTWLALFVVVLIGGFLYFMSTESEPAFGFLQDSKSEDVRDIHMITAEFTMTMENGKTMDAYRWDPGSIFIEKGEKVNLKIYGINGSEHPFYIEGTDIRGTVKKGEETVVPLQFDKEGVYKIVCTIHQGEHHQAPMIGYIYVD</sequence>
<evidence type="ECO:0000259" key="2">
    <source>
        <dbReference type="Pfam" id="PF13473"/>
    </source>
</evidence>
<dbReference type="SUPFAM" id="SSF49503">
    <property type="entry name" value="Cupredoxins"/>
    <property type="match status" value="1"/>
</dbReference>
<keyword evidence="1" id="KW-1133">Transmembrane helix</keyword>
<dbReference type="Pfam" id="PF13473">
    <property type="entry name" value="Cupredoxin_1"/>
    <property type="match status" value="1"/>
</dbReference>